<evidence type="ECO:0000313" key="2">
    <source>
        <dbReference type="EMBL" id="KAF7350756.1"/>
    </source>
</evidence>
<proteinExistence type="predicted"/>
<evidence type="ECO:0000259" key="1">
    <source>
        <dbReference type="PROSITE" id="PS50097"/>
    </source>
</evidence>
<gene>
    <name evidence="2" type="ORF">MSAN_01636700</name>
</gene>
<comment type="caution">
    <text evidence="2">The sequence shown here is derived from an EMBL/GenBank/DDBJ whole genome shotgun (WGS) entry which is preliminary data.</text>
</comment>
<dbReference type="InterPro" id="IPR011333">
    <property type="entry name" value="SKP1/BTB/POZ_sf"/>
</dbReference>
<keyword evidence="3" id="KW-1185">Reference proteome</keyword>
<protein>
    <recommendedName>
        <fullName evidence="1">BTB domain-containing protein</fullName>
    </recommendedName>
</protein>
<sequence>MAATPTPRTSERFCAPDADLTISSSDSVLFKVHHKNLEFHSDIFANAANATRPENGDEIVHLEEPADVLDVLFQYMYRQPQPDLQLIDFSVFMGFAEAAEKYAVYSALTVMKIQMKEHITNHPLHVLDFAARHGHADLANEAARMTVGLRMSDAATILAPDTFKKWMTFHDDWHAEARAAVSDLIWHITAHNRETICPIFAQCARDPKLWYKNRSTLWSTSFLSIEFMSVD</sequence>
<reference evidence="2" key="1">
    <citation type="submission" date="2020-05" db="EMBL/GenBank/DDBJ databases">
        <title>Mycena genomes resolve the evolution of fungal bioluminescence.</title>
        <authorList>
            <person name="Tsai I.J."/>
        </authorList>
    </citation>
    <scope>NUCLEOTIDE SEQUENCE</scope>
    <source>
        <strain evidence="2">160909Yilan</strain>
    </source>
</reference>
<organism evidence="2 3">
    <name type="scientific">Mycena sanguinolenta</name>
    <dbReference type="NCBI Taxonomy" id="230812"/>
    <lineage>
        <taxon>Eukaryota</taxon>
        <taxon>Fungi</taxon>
        <taxon>Dikarya</taxon>
        <taxon>Basidiomycota</taxon>
        <taxon>Agaricomycotina</taxon>
        <taxon>Agaricomycetes</taxon>
        <taxon>Agaricomycetidae</taxon>
        <taxon>Agaricales</taxon>
        <taxon>Marasmiineae</taxon>
        <taxon>Mycenaceae</taxon>
        <taxon>Mycena</taxon>
    </lineage>
</organism>
<dbReference type="AlphaFoldDB" id="A0A8H7CWN2"/>
<dbReference type="Gene3D" id="3.30.710.10">
    <property type="entry name" value="Potassium Channel Kv1.1, Chain A"/>
    <property type="match status" value="1"/>
</dbReference>
<dbReference type="Pfam" id="PF00651">
    <property type="entry name" value="BTB"/>
    <property type="match status" value="1"/>
</dbReference>
<dbReference type="OrthoDB" id="3184970at2759"/>
<evidence type="ECO:0000313" key="3">
    <source>
        <dbReference type="Proteomes" id="UP000623467"/>
    </source>
</evidence>
<accession>A0A8H7CWN2</accession>
<dbReference type="Proteomes" id="UP000623467">
    <property type="component" value="Unassembled WGS sequence"/>
</dbReference>
<dbReference type="InterPro" id="IPR000210">
    <property type="entry name" value="BTB/POZ_dom"/>
</dbReference>
<dbReference type="PROSITE" id="PS50097">
    <property type="entry name" value="BTB"/>
    <property type="match status" value="1"/>
</dbReference>
<dbReference type="EMBL" id="JACAZH010000014">
    <property type="protein sequence ID" value="KAF7350756.1"/>
    <property type="molecule type" value="Genomic_DNA"/>
</dbReference>
<feature type="domain" description="BTB" evidence="1">
    <location>
        <begin position="18"/>
        <end position="77"/>
    </location>
</feature>
<name>A0A8H7CWN2_9AGAR</name>